<feature type="compositionally biased region" description="Polar residues" evidence="1">
    <location>
        <begin position="51"/>
        <end position="65"/>
    </location>
</feature>
<dbReference type="PROSITE" id="PS51257">
    <property type="entry name" value="PROKAR_LIPOPROTEIN"/>
    <property type="match status" value="1"/>
</dbReference>
<feature type="region of interest" description="Disordered" evidence="1">
    <location>
        <begin position="22"/>
        <end position="82"/>
    </location>
</feature>
<evidence type="ECO:0008006" key="5">
    <source>
        <dbReference type="Google" id="ProtNLM"/>
    </source>
</evidence>
<feature type="chain" id="PRO_5038380009" description="Lipoprotein" evidence="2">
    <location>
        <begin position="22"/>
        <end position="204"/>
    </location>
</feature>
<dbReference type="Proteomes" id="UP000198312">
    <property type="component" value="Chromosome"/>
</dbReference>
<evidence type="ECO:0000256" key="2">
    <source>
        <dbReference type="SAM" id="SignalP"/>
    </source>
</evidence>
<dbReference type="OrthoDB" id="2138638at2"/>
<gene>
    <name evidence="3" type="ORF">CFK37_00065</name>
</gene>
<keyword evidence="4" id="KW-1185">Reference proteome</keyword>
<reference evidence="3 4" key="1">
    <citation type="submission" date="2017-07" db="EMBL/GenBank/DDBJ databases">
        <title>Virgibacillus sp. LM2416.</title>
        <authorList>
            <person name="Tak E.J."/>
            <person name="Bae J.-W."/>
        </authorList>
    </citation>
    <scope>NUCLEOTIDE SEQUENCE [LARGE SCALE GENOMIC DNA]</scope>
    <source>
        <strain evidence="3 4">LM2416</strain>
    </source>
</reference>
<keyword evidence="2" id="KW-0732">Signal</keyword>
<feature type="compositionally biased region" description="Polar residues" evidence="1">
    <location>
        <begin position="73"/>
        <end position="82"/>
    </location>
</feature>
<evidence type="ECO:0000313" key="4">
    <source>
        <dbReference type="Proteomes" id="UP000198312"/>
    </source>
</evidence>
<name>A0A220TY84_9BACI</name>
<evidence type="ECO:0000313" key="3">
    <source>
        <dbReference type="EMBL" id="ASK60715.1"/>
    </source>
</evidence>
<proteinExistence type="predicted"/>
<dbReference type="RefSeq" id="WP_089059992.1">
    <property type="nucleotide sequence ID" value="NZ_CP022315.1"/>
</dbReference>
<protein>
    <recommendedName>
        <fullName evidence="5">Lipoprotein</fullName>
    </recommendedName>
</protein>
<accession>A0A220TY84</accession>
<organism evidence="3 4">
    <name type="scientific">Virgibacillus phasianinus</name>
    <dbReference type="NCBI Taxonomy" id="2017483"/>
    <lineage>
        <taxon>Bacteria</taxon>
        <taxon>Bacillati</taxon>
        <taxon>Bacillota</taxon>
        <taxon>Bacilli</taxon>
        <taxon>Bacillales</taxon>
        <taxon>Bacillaceae</taxon>
        <taxon>Virgibacillus</taxon>
    </lineage>
</organism>
<feature type="compositionally biased region" description="Basic and acidic residues" evidence="1">
    <location>
        <begin position="26"/>
        <end position="39"/>
    </location>
</feature>
<sequence>MKKWYAAGIAVLLIGMLGACSNQSDDAAKQPDNDKKEVQDNDNTMEDSDQSAEQSDPDQGSGNTSDETDEIGENNTGSLTQREVIQAVKNQLSTDLDIKLPKQLPLKEGKHLTATTSSAGDHYQITFYSSAEPIPINHETLNGANKQAKPIAVLKVKKYPNRDKANQAIGFQDFSNNGAHKVDLGHGITGYQDAGAGHARTNWN</sequence>
<dbReference type="KEGG" id="vil:CFK37_00065"/>
<evidence type="ECO:0000256" key="1">
    <source>
        <dbReference type="SAM" id="MobiDB-lite"/>
    </source>
</evidence>
<dbReference type="EMBL" id="CP022315">
    <property type="protein sequence ID" value="ASK60715.1"/>
    <property type="molecule type" value="Genomic_DNA"/>
</dbReference>
<dbReference type="AlphaFoldDB" id="A0A220TY84"/>
<feature type="signal peptide" evidence="2">
    <location>
        <begin position="1"/>
        <end position="21"/>
    </location>
</feature>